<dbReference type="InterPro" id="IPR050259">
    <property type="entry name" value="SDR"/>
</dbReference>
<name>A0A154QIF1_9GAMM</name>
<evidence type="ECO:0000313" key="2">
    <source>
        <dbReference type="EMBL" id="KZC23633.1"/>
    </source>
</evidence>
<dbReference type="InterPro" id="IPR002347">
    <property type="entry name" value="SDR_fam"/>
</dbReference>
<gene>
    <name evidence="2" type="ORF">RHOFW104T7_12870</name>
</gene>
<dbReference type="PANTHER" id="PTHR42879">
    <property type="entry name" value="3-OXOACYL-(ACYL-CARRIER-PROTEIN) REDUCTASE"/>
    <property type="match status" value="1"/>
</dbReference>
<accession>A0A154QIF1</accession>
<evidence type="ECO:0000313" key="3">
    <source>
        <dbReference type="Proteomes" id="UP000076131"/>
    </source>
</evidence>
<organism evidence="2 3">
    <name type="scientific">Rhodanobacter thiooxydans</name>
    <dbReference type="NCBI Taxonomy" id="416169"/>
    <lineage>
        <taxon>Bacteria</taxon>
        <taxon>Pseudomonadati</taxon>
        <taxon>Pseudomonadota</taxon>
        <taxon>Gammaproteobacteria</taxon>
        <taxon>Lysobacterales</taxon>
        <taxon>Rhodanobacteraceae</taxon>
        <taxon>Rhodanobacter</taxon>
    </lineage>
</organism>
<comment type="caution">
    <text evidence="2">The sequence shown here is derived from an EMBL/GenBank/DDBJ whole genome shotgun (WGS) entry which is preliminary data.</text>
</comment>
<dbReference type="eggNOG" id="COG1028">
    <property type="taxonomic scope" value="Bacteria"/>
</dbReference>
<dbReference type="PRINTS" id="PR00081">
    <property type="entry name" value="GDHRDH"/>
</dbReference>
<dbReference type="Gene3D" id="3.40.50.720">
    <property type="entry name" value="NAD(P)-binding Rossmann-like Domain"/>
    <property type="match status" value="1"/>
</dbReference>
<sequence length="263" mass="26720">MQLDLGGRHALVCGASQGIGRASAIELAELGASVTLLARSGDRLKTAAESLPQTRAGQRHDWRSVDMLDTAGLQATATDIAARAPVHILINNSGGPPGGPAHGAEPAAFETAFRQHLLAGQVLLQALLPGMRASSYGRIVNVISTSVKEPIAGLGVSNTVRAAVAGWAKTLSAELAADGITVNNVLPGYTRTQRLDSLLAAQAAASGCDEDAIAQGMLASVPARRFGEAGEVAAVIAFLCTPAAAYVNGVSIAVDGGRTRALS</sequence>
<dbReference type="STRING" id="416169.RHOFW104T7_12870"/>
<keyword evidence="3" id="KW-1185">Reference proteome</keyword>
<dbReference type="SUPFAM" id="SSF51735">
    <property type="entry name" value="NAD(P)-binding Rossmann-fold domains"/>
    <property type="match status" value="1"/>
</dbReference>
<evidence type="ECO:0000256" key="1">
    <source>
        <dbReference type="ARBA" id="ARBA00006484"/>
    </source>
</evidence>
<proteinExistence type="inferred from homology"/>
<dbReference type="PANTHER" id="PTHR42879:SF6">
    <property type="entry name" value="NADPH-DEPENDENT REDUCTASE BACG"/>
    <property type="match status" value="1"/>
</dbReference>
<dbReference type="Proteomes" id="UP000076131">
    <property type="component" value="Unassembled WGS sequence"/>
</dbReference>
<dbReference type="RefSeq" id="WP_008434427.1">
    <property type="nucleotide sequence ID" value="NZ_LVJS01000042.1"/>
</dbReference>
<reference evidence="2 3" key="1">
    <citation type="journal article" date="2016" name="MBio">
        <title>Lateral Gene Transfer in a Heavy Metal-Contaminated-Groundwater Microbial Community.</title>
        <authorList>
            <person name="Hemme C.L."/>
            <person name="Green S.J."/>
            <person name="Rishishwar L."/>
            <person name="Prakash O."/>
            <person name="Pettenato A."/>
            <person name="Chakraborty R."/>
            <person name="Deutschbauer A.M."/>
            <person name="Van Nostrand J.D."/>
            <person name="Wu L."/>
            <person name="He Z."/>
            <person name="Jordan I.K."/>
            <person name="Hazen T.C."/>
            <person name="Arkin A.P."/>
            <person name="Kostka J.E."/>
            <person name="Zhou J."/>
        </authorList>
    </citation>
    <scope>NUCLEOTIDE SEQUENCE [LARGE SCALE GENOMIC DNA]</scope>
    <source>
        <strain evidence="2 3">FW104-T7</strain>
    </source>
</reference>
<dbReference type="AlphaFoldDB" id="A0A154QIF1"/>
<comment type="similarity">
    <text evidence="1">Belongs to the short-chain dehydrogenases/reductases (SDR) family.</text>
</comment>
<dbReference type="EMBL" id="LVJS01000042">
    <property type="protein sequence ID" value="KZC23633.1"/>
    <property type="molecule type" value="Genomic_DNA"/>
</dbReference>
<dbReference type="InterPro" id="IPR036291">
    <property type="entry name" value="NAD(P)-bd_dom_sf"/>
</dbReference>
<dbReference type="Pfam" id="PF00106">
    <property type="entry name" value="adh_short"/>
    <property type="match status" value="1"/>
</dbReference>
<protein>
    <submittedName>
        <fullName evidence="2">Short-chain dehydrogenase</fullName>
    </submittedName>
</protein>